<dbReference type="Gene3D" id="3.40.50.300">
    <property type="entry name" value="P-loop containing nucleotide triphosphate hydrolases"/>
    <property type="match status" value="2"/>
</dbReference>
<dbReference type="AlphaFoldDB" id="A0A364Y0R0"/>
<evidence type="ECO:0000313" key="7">
    <source>
        <dbReference type="Proteomes" id="UP000251889"/>
    </source>
</evidence>
<name>A0A364Y0R0_9BACT</name>
<dbReference type="EMBL" id="QMFY01000010">
    <property type="protein sequence ID" value="RAV99674.1"/>
    <property type="molecule type" value="Genomic_DNA"/>
</dbReference>
<comment type="caution">
    <text evidence="6">The sequence shown here is derived from an EMBL/GenBank/DDBJ whole genome shotgun (WGS) entry which is preliminary data.</text>
</comment>
<keyword evidence="4" id="KW-0067">ATP-binding</keyword>
<reference evidence="6 7" key="1">
    <citation type="submission" date="2018-06" db="EMBL/GenBank/DDBJ databases">
        <title>Chryseolinea flavus sp. nov., a member of the phylum Bacteroidetes isolated from soil.</title>
        <authorList>
            <person name="Li Y."/>
            <person name="Wang J."/>
        </authorList>
    </citation>
    <scope>NUCLEOTIDE SEQUENCE [LARGE SCALE GENOMIC DNA]</scope>
    <source>
        <strain evidence="6 7">SDU1-6</strain>
    </source>
</reference>
<dbReference type="GO" id="GO:0003676">
    <property type="term" value="F:nucleic acid binding"/>
    <property type="evidence" value="ECO:0007669"/>
    <property type="project" value="InterPro"/>
</dbReference>
<sequence length="777" mass="90325">MSLNNVIIGGPPELTLIETLRRIHSEGPVHLKDLETLSFIKRFHPSLFLKHENKLLFLLGLFYKTRAPGTMLEEFYFNFSEIIKKETGRNFTPIQARAFKSIKERLYFSFSAPTSSGKSFLFRELIKNAKRDIIIVLPSRALITEYMHEVLKIVDNTVLVLQFVDLVNLKKTDRRIFIITPERGDELFKHKSMLDIELLLFDEAQLSDEPIRGMRFDSLVRRTVREYPTAKKIFTHPFIQNPEAQLTKHNIIKTADYKSFSQNSVGKLYLSVRENNFKFFSPFKQNQGISTVRSNQNVVVEKLKSKGTVLIYTSKNKIYSGVFLDDFNDYVRLCGRVKIRKARQLINRLQTYIGATKSGPKKSLLIEMMEKGIVIHHGSMPLKARLFVEDFVNNNFAKMCFSTATLAQGINMPFDVVWISNFRFSGTEQQKNLGLKNLIGRAGRSDKNNEFNYGYVIVEERNQKLFTKRMIEPSFLEESSKLDVNIKDVPEDMKDVVEAIQNYTFDDELQLTKSQVQRIKDADLSSEIQFVLNNLFVKDAIISGTDYYKIYKGTRDKIGAAFKKIFVSHLRRSELTTAEMAILGTAIPILLWRIQGKSFKEIVSLRHAYLSQKDKQRQIYSDLKQRRITENEASKRLEDLKIVYSPQAHPIPDRTFRALPLFKLGTSVKELSYDILVYDTYDYIDKVISQCLSKPLTAAFTIFAESFQDNRARVMRNIVEYGTNDPIEIWLLRYGFDLEDVQWIKNHVKHIDENAIEFLETIEELDPEQYRLIERFV</sequence>
<dbReference type="PANTHER" id="PTHR47961">
    <property type="entry name" value="DNA POLYMERASE THETA, PUTATIVE (AFU_ORTHOLOGUE AFUA_1G05260)-RELATED"/>
    <property type="match status" value="1"/>
</dbReference>
<gene>
    <name evidence="6" type="ORF">DQQ10_18950</name>
</gene>
<keyword evidence="3 6" id="KW-0347">Helicase</keyword>
<proteinExistence type="predicted"/>
<dbReference type="GO" id="GO:0016787">
    <property type="term" value="F:hydrolase activity"/>
    <property type="evidence" value="ECO:0007669"/>
    <property type="project" value="UniProtKB-KW"/>
</dbReference>
<dbReference type="GO" id="GO:0005524">
    <property type="term" value="F:ATP binding"/>
    <property type="evidence" value="ECO:0007669"/>
    <property type="project" value="UniProtKB-KW"/>
</dbReference>
<evidence type="ECO:0000256" key="2">
    <source>
        <dbReference type="ARBA" id="ARBA00022801"/>
    </source>
</evidence>
<dbReference type="InterPro" id="IPR027417">
    <property type="entry name" value="P-loop_NTPase"/>
</dbReference>
<dbReference type="InterPro" id="IPR001650">
    <property type="entry name" value="Helicase_C-like"/>
</dbReference>
<dbReference type="InterPro" id="IPR050474">
    <property type="entry name" value="Hel308_SKI2-like"/>
</dbReference>
<keyword evidence="7" id="KW-1185">Reference proteome</keyword>
<dbReference type="PROSITE" id="PS51194">
    <property type="entry name" value="HELICASE_CTER"/>
    <property type="match status" value="1"/>
</dbReference>
<evidence type="ECO:0000256" key="4">
    <source>
        <dbReference type="ARBA" id="ARBA00022840"/>
    </source>
</evidence>
<keyword evidence="2" id="KW-0378">Hydrolase</keyword>
<dbReference type="SUPFAM" id="SSF52540">
    <property type="entry name" value="P-loop containing nucleoside triphosphate hydrolases"/>
    <property type="match status" value="1"/>
</dbReference>
<evidence type="ECO:0000256" key="3">
    <source>
        <dbReference type="ARBA" id="ARBA00022806"/>
    </source>
</evidence>
<evidence type="ECO:0000313" key="6">
    <source>
        <dbReference type="EMBL" id="RAV99674.1"/>
    </source>
</evidence>
<dbReference type="InterPro" id="IPR014001">
    <property type="entry name" value="Helicase_ATP-bd"/>
</dbReference>
<evidence type="ECO:0000259" key="5">
    <source>
        <dbReference type="PROSITE" id="PS51194"/>
    </source>
</evidence>
<dbReference type="SMART" id="SM00490">
    <property type="entry name" value="HELICc"/>
    <property type="match status" value="1"/>
</dbReference>
<feature type="domain" description="Helicase C-terminal" evidence="5">
    <location>
        <begin position="341"/>
        <end position="497"/>
    </location>
</feature>
<dbReference type="Pfam" id="PF00270">
    <property type="entry name" value="DEAD"/>
    <property type="match status" value="1"/>
</dbReference>
<dbReference type="SMART" id="SM00487">
    <property type="entry name" value="DEXDc"/>
    <property type="match status" value="1"/>
</dbReference>
<dbReference type="InterPro" id="IPR011545">
    <property type="entry name" value="DEAD/DEAH_box_helicase_dom"/>
</dbReference>
<dbReference type="PANTHER" id="PTHR47961:SF6">
    <property type="entry name" value="DNA-DIRECTED DNA POLYMERASE"/>
    <property type="match status" value="1"/>
</dbReference>
<organism evidence="6 7">
    <name type="scientific">Pseudochryseolinea flava</name>
    <dbReference type="NCBI Taxonomy" id="2059302"/>
    <lineage>
        <taxon>Bacteria</taxon>
        <taxon>Pseudomonadati</taxon>
        <taxon>Bacteroidota</taxon>
        <taxon>Cytophagia</taxon>
        <taxon>Cytophagales</taxon>
        <taxon>Fulvivirgaceae</taxon>
        <taxon>Pseudochryseolinea</taxon>
    </lineage>
</organism>
<dbReference type="RefSeq" id="WP_112748485.1">
    <property type="nucleotide sequence ID" value="NZ_QMFY01000010.1"/>
</dbReference>
<dbReference type="GO" id="GO:0004386">
    <property type="term" value="F:helicase activity"/>
    <property type="evidence" value="ECO:0007669"/>
    <property type="project" value="UniProtKB-KW"/>
</dbReference>
<dbReference type="OrthoDB" id="9815222at2"/>
<evidence type="ECO:0000256" key="1">
    <source>
        <dbReference type="ARBA" id="ARBA00022741"/>
    </source>
</evidence>
<keyword evidence="1" id="KW-0547">Nucleotide-binding</keyword>
<accession>A0A364Y0R0</accession>
<protein>
    <submittedName>
        <fullName evidence="6">Helicase</fullName>
    </submittedName>
</protein>
<dbReference type="Proteomes" id="UP000251889">
    <property type="component" value="Unassembled WGS sequence"/>
</dbReference>